<reference evidence="1" key="1">
    <citation type="submission" date="2018-05" db="EMBL/GenBank/DDBJ databases">
        <authorList>
            <person name="Lanie J.A."/>
            <person name="Ng W.-L."/>
            <person name="Kazmierczak K.M."/>
            <person name="Andrzejewski T.M."/>
            <person name="Davidsen T.M."/>
            <person name="Wayne K.J."/>
            <person name="Tettelin H."/>
            <person name="Glass J.I."/>
            <person name="Rusch D."/>
            <person name="Podicherti R."/>
            <person name="Tsui H.-C.T."/>
            <person name="Winkler M.E."/>
        </authorList>
    </citation>
    <scope>NUCLEOTIDE SEQUENCE</scope>
</reference>
<proteinExistence type="predicted"/>
<dbReference type="SUPFAM" id="SSF53328">
    <property type="entry name" value="Formyltransferase"/>
    <property type="match status" value="1"/>
</dbReference>
<dbReference type="AlphaFoldDB" id="A0A382L8B5"/>
<sequence length="109" mass="12385">MSATIHRIDQGVDTGDILSKQTITMSKEDNEQTLLLKSLKLGTKLMTKTIKNWQIGTLQSIPQNRIGKLYKKADFTPKAVLKVKQMVESGRLKNFIQEEMRNSFAGIEF</sequence>
<evidence type="ECO:0008006" key="2">
    <source>
        <dbReference type="Google" id="ProtNLM"/>
    </source>
</evidence>
<protein>
    <recommendedName>
        <fullName evidence="2">Formyl transferase N-terminal domain-containing protein</fullName>
    </recommendedName>
</protein>
<accession>A0A382L8B5</accession>
<evidence type="ECO:0000313" key="1">
    <source>
        <dbReference type="EMBL" id="SVC32966.1"/>
    </source>
</evidence>
<dbReference type="EMBL" id="UINC01085429">
    <property type="protein sequence ID" value="SVC32966.1"/>
    <property type="molecule type" value="Genomic_DNA"/>
</dbReference>
<name>A0A382L8B5_9ZZZZ</name>
<gene>
    <name evidence="1" type="ORF">METZ01_LOCUS285820</name>
</gene>
<organism evidence="1">
    <name type="scientific">marine metagenome</name>
    <dbReference type="NCBI Taxonomy" id="408172"/>
    <lineage>
        <taxon>unclassified sequences</taxon>
        <taxon>metagenomes</taxon>
        <taxon>ecological metagenomes</taxon>
    </lineage>
</organism>
<dbReference type="InterPro" id="IPR036477">
    <property type="entry name" value="Formyl_transf_N_sf"/>
</dbReference>
<dbReference type="Gene3D" id="3.40.50.12230">
    <property type="match status" value="1"/>
</dbReference>